<dbReference type="Pfam" id="PF08238">
    <property type="entry name" value="Sel1"/>
    <property type="match status" value="5"/>
</dbReference>
<evidence type="ECO:0000256" key="6">
    <source>
        <dbReference type="ARBA" id="ARBA00039954"/>
    </source>
</evidence>
<evidence type="ECO:0000256" key="3">
    <source>
        <dbReference type="ARBA" id="ARBA00022737"/>
    </source>
</evidence>
<dbReference type="Gene3D" id="1.25.40.10">
    <property type="entry name" value="Tetratricopeptide repeat domain"/>
    <property type="match status" value="1"/>
</dbReference>
<organism evidence="8">
    <name type="scientific">Capitella teleta</name>
    <name type="common">Polychaete worm</name>
    <dbReference type="NCBI Taxonomy" id="283909"/>
    <lineage>
        <taxon>Eukaryota</taxon>
        <taxon>Metazoa</taxon>
        <taxon>Spiralia</taxon>
        <taxon>Lophotrochozoa</taxon>
        <taxon>Annelida</taxon>
        <taxon>Polychaeta</taxon>
        <taxon>Sedentaria</taxon>
        <taxon>Scolecida</taxon>
        <taxon>Capitellidae</taxon>
        <taxon>Capitella</taxon>
    </lineage>
</organism>
<keyword evidence="3" id="KW-0677">Repeat</keyword>
<dbReference type="OrthoDB" id="2384430at2759"/>
<evidence type="ECO:0000256" key="4">
    <source>
        <dbReference type="ARBA" id="ARBA00022803"/>
    </source>
</evidence>
<dbReference type="EnsemblMetazoa" id="CapteT223760">
    <property type="protein sequence ID" value="CapteP223760"/>
    <property type="gene ID" value="CapteG223760"/>
</dbReference>
<keyword evidence="4 7" id="KW-0802">TPR repeat</keyword>
<feature type="repeat" description="TPR" evidence="7">
    <location>
        <begin position="64"/>
        <end position="97"/>
    </location>
</feature>
<dbReference type="InterPro" id="IPR006597">
    <property type="entry name" value="Sel1-like"/>
</dbReference>
<accession>R7THG8</accession>
<evidence type="ECO:0000313" key="10">
    <source>
        <dbReference type="Proteomes" id="UP000014760"/>
    </source>
</evidence>
<evidence type="ECO:0000256" key="7">
    <source>
        <dbReference type="PROSITE-ProRule" id="PRU00339"/>
    </source>
</evidence>
<dbReference type="Pfam" id="PF07719">
    <property type="entry name" value="TPR_2"/>
    <property type="match status" value="1"/>
</dbReference>
<gene>
    <name evidence="8" type="ORF">CAPTEDRAFT_223760</name>
</gene>
<protein>
    <recommendedName>
        <fullName evidence="6">LRP2-binding protein</fullName>
    </recommendedName>
</protein>
<evidence type="ECO:0000256" key="1">
    <source>
        <dbReference type="ARBA" id="ARBA00004496"/>
    </source>
</evidence>
<dbReference type="EMBL" id="KB310685">
    <property type="protein sequence ID" value="ELT91021.1"/>
    <property type="molecule type" value="Genomic_DNA"/>
</dbReference>
<dbReference type="HOGENOM" id="CLU_068264_0_0_1"/>
<dbReference type="InterPro" id="IPR013105">
    <property type="entry name" value="TPR_2"/>
</dbReference>
<reference evidence="9" key="3">
    <citation type="submission" date="2015-06" db="UniProtKB">
        <authorList>
            <consortium name="EnsemblMetazoa"/>
        </authorList>
    </citation>
    <scope>IDENTIFICATION</scope>
</reference>
<dbReference type="SMART" id="SM00671">
    <property type="entry name" value="SEL1"/>
    <property type="match status" value="6"/>
</dbReference>
<dbReference type="STRING" id="283909.R7THG8"/>
<dbReference type="SMART" id="SM00028">
    <property type="entry name" value="TPR"/>
    <property type="match status" value="1"/>
</dbReference>
<dbReference type="InterPro" id="IPR011990">
    <property type="entry name" value="TPR-like_helical_dom_sf"/>
</dbReference>
<evidence type="ECO:0000256" key="2">
    <source>
        <dbReference type="ARBA" id="ARBA00022490"/>
    </source>
</evidence>
<name>R7THG8_CAPTE</name>
<evidence type="ECO:0000313" key="8">
    <source>
        <dbReference type="EMBL" id="ELT91021.1"/>
    </source>
</evidence>
<dbReference type="PROSITE" id="PS50005">
    <property type="entry name" value="TPR"/>
    <property type="match status" value="1"/>
</dbReference>
<dbReference type="PANTHER" id="PTHR44554:SF1">
    <property type="entry name" value="LRP2-BINDING PROTEIN"/>
    <property type="match status" value="1"/>
</dbReference>
<dbReference type="InterPro" id="IPR052323">
    <property type="entry name" value="LRP2-binding"/>
</dbReference>
<dbReference type="OMA" id="TDHYTHA"/>
<keyword evidence="2" id="KW-0963">Cytoplasm</keyword>
<dbReference type="GO" id="GO:0005737">
    <property type="term" value="C:cytoplasm"/>
    <property type="evidence" value="ECO:0007669"/>
    <property type="project" value="UniProtKB-SubCell"/>
</dbReference>
<dbReference type="PROSITE" id="PS50293">
    <property type="entry name" value="TPR_REGION"/>
    <property type="match status" value="1"/>
</dbReference>
<dbReference type="PANTHER" id="PTHR44554">
    <property type="entry name" value="LRP2-BINDING PROTEIN"/>
    <property type="match status" value="1"/>
</dbReference>
<sequence>MQLARQISGEQLPFRRRLTTQNESSEHLAKSLHLNKRQVEEMEDDELTEKLETVLLEKIHNGDRQALFQLGQLYFELGKYEKARTFFERAAENDDYQAIFQLGVIYYDGLHGHSDCAKALGYMQRIIEADPKKVDHLTHAACYNIGRAYLQGYGCKQSDELAEKFWLIAADDGNPNASIKAQSALGLFYSREDHLDLKKAFYWHSEACGNNNLESQGALGVMYQNGLGVKQDASAAFVCLREAASRGNVYAMGNLVSHYYKRKFYTKCMELAARVAMFDDVDQIAKETDCLPCFISKGISMAAFYYARCLHLGLGVQKNEAEAKKYYSRSFEFDSDVCAKLQNITQHGII</sequence>
<dbReference type="SUPFAM" id="SSF81901">
    <property type="entry name" value="HCP-like"/>
    <property type="match status" value="1"/>
</dbReference>
<dbReference type="EMBL" id="AMQN01014029">
    <property type="status" value="NOT_ANNOTATED_CDS"/>
    <property type="molecule type" value="Genomic_DNA"/>
</dbReference>
<dbReference type="InterPro" id="IPR019734">
    <property type="entry name" value="TPR_rpt"/>
</dbReference>
<evidence type="ECO:0000313" key="9">
    <source>
        <dbReference type="EnsemblMetazoa" id="CapteP223760"/>
    </source>
</evidence>
<reference evidence="8 10" key="2">
    <citation type="journal article" date="2013" name="Nature">
        <title>Insights into bilaterian evolution from three spiralian genomes.</title>
        <authorList>
            <person name="Simakov O."/>
            <person name="Marletaz F."/>
            <person name="Cho S.J."/>
            <person name="Edsinger-Gonzales E."/>
            <person name="Havlak P."/>
            <person name="Hellsten U."/>
            <person name="Kuo D.H."/>
            <person name="Larsson T."/>
            <person name="Lv J."/>
            <person name="Arendt D."/>
            <person name="Savage R."/>
            <person name="Osoegawa K."/>
            <person name="de Jong P."/>
            <person name="Grimwood J."/>
            <person name="Chapman J.A."/>
            <person name="Shapiro H."/>
            <person name="Aerts A."/>
            <person name="Otillar R.P."/>
            <person name="Terry A.Y."/>
            <person name="Boore J.L."/>
            <person name="Grigoriev I.V."/>
            <person name="Lindberg D.R."/>
            <person name="Seaver E.C."/>
            <person name="Weisblat D.A."/>
            <person name="Putnam N.H."/>
            <person name="Rokhsar D.S."/>
        </authorList>
    </citation>
    <scope>NUCLEOTIDE SEQUENCE</scope>
    <source>
        <strain evidence="8 10">I ESC-2004</strain>
    </source>
</reference>
<dbReference type="Proteomes" id="UP000014760">
    <property type="component" value="Unassembled WGS sequence"/>
</dbReference>
<comment type="function">
    <text evidence="5">May act as an adapter that regulates LRP2 function.</text>
</comment>
<proteinExistence type="predicted"/>
<keyword evidence="10" id="KW-1185">Reference proteome</keyword>
<comment type="subcellular location">
    <subcellularLocation>
        <location evidence="1">Cytoplasm</location>
    </subcellularLocation>
</comment>
<reference evidence="10" key="1">
    <citation type="submission" date="2012-12" db="EMBL/GenBank/DDBJ databases">
        <authorList>
            <person name="Hellsten U."/>
            <person name="Grimwood J."/>
            <person name="Chapman J.A."/>
            <person name="Shapiro H."/>
            <person name="Aerts A."/>
            <person name="Otillar R.P."/>
            <person name="Terry A.Y."/>
            <person name="Boore J.L."/>
            <person name="Simakov O."/>
            <person name="Marletaz F."/>
            <person name="Cho S.-J."/>
            <person name="Edsinger-Gonzales E."/>
            <person name="Havlak P."/>
            <person name="Kuo D.-H."/>
            <person name="Larsson T."/>
            <person name="Lv J."/>
            <person name="Arendt D."/>
            <person name="Savage R."/>
            <person name="Osoegawa K."/>
            <person name="de Jong P."/>
            <person name="Lindberg D.R."/>
            <person name="Seaver E.C."/>
            <person name="Weisblat D.A."/>
            <person name="Putnam N.H."/>
            <person name="Grigoriev I.V."/>
            <person name="Rokhsar D.S."/>
        </authorList>
    </citation>
    <scope>NUCLEOTIDE SEQUENCE</scope>
    <source>
        <strain evidence="10">I ESC-2004</strain>
    </source>
</reference>
<evidence type="ECO:0000256" key="5">
    <source>
        <dbReference type="ARBA" id="ARBA00037614"/>
    </source>
</evidence>
<dbReference type="AlphaFoldDB" id="R7THG8"/>